<evidence type="ECO:0000256" key="4">
    <source>
        <dbReference type="ARBA" id="ARBA00022723"/>
    </source>
</evidence>
<keyword evidence="11" id="KW-1185">Reference proteome</keyword>
<proteinExistence type="inferred from homology"/>
<comment type="caution">
    <text evidence="10">The sequence shown here is derived from an EMBL/GenBank/DDBJ whole genome shotgun (WGS) entry which is preliminary data.</text>
</comment>
<dbReference type="Gene3D" id="1.10.630.10">
    <property type="entry name" value="Cytochrome P450"/>
    <property type="match status" value="1"/>
</dbReference>
<keyword evidence="7 8" id="KW-0503">Monooxygenase</keyword>
<evidence type="ECO:0000256" key="8">
    <source>
        <dbReference type="RuleBase" id="RU000461"/>
    </source>
</evidence>
<dbReference type="CDD" id="cd11058">
    <property type="entry name" value="CYP60B-like"/>
    <property type="match status" value="1"/>
</dbReference>
<dbReference type="PRINTS" id="PR00463">
    <property type="entry name" value="EP450I"/>
</dbReference>
<keyword evidence="5 8" id="KW-0560">Oxidoreductase</keyword>
<name>A0ABR4ETF4_9PEZI</name>
<dbReference type="PANTHER" id="PTHR24305:SF230">
    <property type="entry name" value="P450, PUTATIVE (EUROFUNG)-RELATED"/>
    <property type="match status" value="1"/>
</dbReference>
<evidence type="ECO:0000256" key="1">
    <source>
        <dbReference type="ARBA" id="ARBA00001971"/>
    </source>
</evidence>
<dbReference type="Proteomes" id="UP001600888">
    <property type="component" value="Unassembled WGS sequence"/>
</dbReference>
<keyword evidence="3 8" id="KW-0349">Heme</keyword>
<dbReference type="InterPro" id="IPR002401">
    <property type="entry name" value="Cyt_P450_E_grp-I"/>
</dbReference>
<dbReference type="PANTHER" id="PTHR24305">
    <property type="entry name" value="CYTOCHROME P450"/>
    <property type="match status" value="1"/>
</dbReference>
<comment type="similarity">
    <text evidence="2 8">Belongs to the cytochrome P450 family.</text>
</comment>
<dbReference type="EMBL" id="JBAWTH010000029">
    <property type="protein sequence ID" value="KAL2285702.1"/>
    <property type="molecule type" value="Genomic_DNA"/>
</dbReference>
<dbReference type="InterPro" id="IPR017972">
    <property type="entry name" value="Cyt_P450_CS"/>
</dbReference>
<evidence type="ECO:0000313" key="11">
    <source>
        <dbReference type="Proteomes" id="UP001600888"/>
    </source>
</evidence>
<keyword evidence="9" id="KW-0472">Membrane</keyword>
<reference evidence="10 11" key="1">
    <citation type="submission" date="2024-03" db="EMBL/GenBank/DDBJ databases">
        <title>A high-quality draft genome sequence of Diaporthe vaccinii, a causative agent of upright dieback and viscid rot disease in cranberry plants.</title>
        <authorList>
            <person name="Sarrasin M."/>
            <person name="Lang B.F."/>
            <person name="Burger G."/>
        </authorList>
    </citation>
    <scope>NUCLEOTIDE SEQUENCE [LARGE SCALE GENOMIC DNA]</scope>
    <source>
        <strain evidence="10 11">IS7</strain>
    </source>
</reference>
<evidence type="ECO:0000256" key="6">
    <source>
        <dbReference type="ARBA" id="ARBA00023004"/>
    </source>
</evidence>
<dbReference type="PRINTS" id="PR00385">
    <property type="entry name" value="P450"/>
</dbReference>
<evidence type="ECO:0000256" key="9">
    <source>
        <dbReference type="SAM" id="Phobius"/>
    </source>
</evidence>
<dbReference type="InterPro" id="IPR050121">
    <property type="entry name" value="Cytochrome_P450_monoxygenase"/>
</dbReference>
<keyword evidence="9" id="KW-1133">Transmembrane helix</keyword>
<dbReference type="Pfam" id="PF00067">
    <property type="entry name" value="p450"/>
    <property type="match status" value="1"/>
</dbReference>
<dbReference type="InterPro" id="IPR001128">
    <property type="entry name" value="Cyt_P450"/>
</dbReference>
<comment type="cofactor">
    <cofactor evidence="1">
        <name>heme</name>
        <dbReference type="ChEBI" id="CHEBI:30413"/>
    </cofactor>
</comment>
<accession>A0ABR4ETF4</accession>
<evidence type="ECO:0000256" key="3">
    <source>
        <dbReference type="ARBA" id="ARBA00022617"/>
    </source>
</evidence>
<evidence type="ECO:0008006" key="12">
    <source>
        <dbReference type="Google" id="ProtNLM"/>
    </source>
</evidence>
<organism evidence="10 11">
    <name type="scientific">Diaporthe vaccinii</name>
    <dbReference type="NCBI Taxonomy" id="105482"/>
    <lineage>
        <taxon>Eukaryota</taxon>
        <taxon>Fungi</taxon>
        <taxon>Dikarya</taxon>
        <taxon>Ascomycota</taxon>
        <taxon>Pezizomycotina</taxon>
        <taxon>Sordariomycetes</taxon>
        <taxon>Sordariomycetidae</taxon>
        <taxon>Diaporthales</taxon>
        <taxon>Diaporthaceae</taxon>
        <taxon>Diaporthe</taxon>
        <taxon>Diaporthe eres species complex</taxon>
    </lineage>
</organism>
<keyword evidence="6 8" id="KW-0408">Iron</keyword>
<evidence type="ECO:0000256" key="2">
    <source>
        <dbReference type="ARBA" id="ARBA00010617"/>
    </source>
</evidence>
<evidence type="ECO:0000256" key="7">
    <source>
        <dbReference type="ARBA" id="ARBA00023033"/>
    </source>
</evidence>
<protein>
    <recommendedName>
        <fullName evidence="12">Cytochrome P450</fullName>
    </recommendedName>
</protein>
<sequence>MDRIPTHATGATIWALAALLIFNVLRCFYNVFLHPLRDFPGPLANRASGLPNVMSMLRGKWTTELLPVVEKYGPVVRIRPGELLFTTPDAWKDIYSHHNGALVKGEELGKFEIFYQTPGITPSLLGESRDNHTLIRRQLNHGFSDKILRDQEPIVKGYVDLLIQRLRERCIPAPETSNEKDELTRSKTAFDLRKWYNYTTFDVIGDMAFGEPFGSLENGKESEMVRLMEQGLARQAIGTALKLLGLGSVLSYFVGRNSSFRRAHQRTTAEALKRRMGLNVERPDLIGSLLRKQEDWNMPFDRLRANAGLLVVAGSETTATLLSGVTYLLLRNPRCLRRVTEEIRSSFQSEHDITFSSVQNLPYMLACLREALRYYPPVAGPMPRVVPKGGANIAGHFVPEGTVVGVAQWLMNHTERNFSDPFGFKPERFLAPEEFPGDKLDAVQPFSVGPRDCVGKNLAYAEMRTILARLLFNFDIELVDPEVDWFNQKVFFLWTKLPLNVYLTPVRSQG</sequence>
<evidence type="ECO:0000256" key="5">
    <source>
        <dbReference type="ARBA" id="ARBA00023002"/>
    </source>
</evidence>
<dbReference type="InterPro" id="IPR036396">
    <property type="entry name" value="Cyt_P450_sf"/>
</dbReference>
<keyword evidence="4 8" id="KW-0479">Metal-binding</keyword>
<feature type="transmembrane region" description="Helical" evidence="9">
    <location>
        <begin position="12"/>
        <end position="32"/>
    </location>
</feature>
<gene>
    <name evidence="10" type="ORF">FJTKL_07712</name>
</gene>
<evidence type="ECO:0000313" key="10">
    <source>
        <dbReference type="EMBL" id="KAL2285702.1"/>
    </source>
</evidence>
<keyword evidence="9" id="KW-0812">Transmembrane</keyword>
<dbReference type="SUPFAM" id="SSF48264">
    <property type="entry name" value="Cytochrome P450"/>
    <property type="match status" value="1"/>
</dbReference>
<dbReference type="PROSITE" id="PS00086">
    <property type="entry name" value="CYTOCHROME_P450"/>
    <property type="match status" value="1"/>
</dbReference>